<dbReference type="eggNOG" id="COG1216">
    <property type="taxonomic scope" value="Bacteria"/>
</dbReference>
<dbReference type="InterPro" id="IPR050256">
    <property type="entry name" value="Glycosyltransferase_2"/>
</dbReference>
<proteinExistence type="predicted"/>
<dbReference type="AlphaFoldDB" id="H8KZS0"/>
<dbReference type="GO" id="GO:0016740">
    <property type="term" value="F:transferase activity"/>
    <property type="evidence" value="ECO:0007669"/>
    <property type="project" value="UniProtKB-KW"/>
</dbReference>
<feature type="domain" description="Glycosyltransferase 2-like" evidence="1">
    <location>
        <begin position="7"/>
        <end position="123"/>
    </location>
</feature>
<evidence type="ECO:0000313" key="3">
    <source>
        <dbReference type="Proteomes" id="UP000005234"/>
    </source>
</evidence>
<sequence>MNGQRWCVLIPCLNERLRIAAVIESVLQHHADIIVVDDGSDDGTADIVADYPVTLLRHPERRGKGEALRSGFAEALRQGHAGVLTMDGDGQHLASDIPRIHAAARTWPQALVIGARLLDRQQQPLLRRLANRLADWGISWVCARRVIDTQSGQRWYPQPALALKDLPVEDFAFESAILIAACRELGLEVIAVPIASRYQHDFRDSHFHPGRDALKIARSTAMQLRQYGDIIGSYLKSRRLKPVIWNGSTEV</sequence>
<dbReference type="OrthoDB" id="9804335at2"/>
<dbReference type="STRING" id="767434.Fraau_0081"/>
<dbReference type="InterPro" id="IPR029044">
    <property type="entry name" value="Nucleotide-diphossugar_trans"/>
</dbReference>
<evidence type="ECO:0000259" key="1">
    <source>
        <dbReference type="Pfam" id="PF00535"/>
    </source>
</evidence>
<dbReference type="CDD" id="cd04179">
    <property type="entry name" value="DPM_DPG-synthase_like"/>
    <property type="match status" value="1"/>
</dbReference>
<gene>
    <name evidence="2" type="ordered locus">Fraau_0081</name>
</gene>
<keyword evidence="3" id="KW-1185">Reference proteome</keyword>
<dbReference type="EMBL" id="CP003350">
    <property type="protein sequence ID" value="AFC84581.1"/>
    <property type="molecule type" value="Genomic_DNA"/>
</dbReference>
<dbReference type="Gene3D" id="3.90.550.10">
    <property type="entry name" value="Spore Coat Polysaccharide Biosynthesis Protein SpsA, Chain A"/>
    <property type="match status" value="1"/>
</dbReference>
<dbReference type="InterPro" id="IPR001173">
    <property type="entry name" value="Glyco_trans_2-like"/>
</dbReference>
<dbReference type="Proteomes" id="UP000005234">
    <property type="component" value="Chromosome"/>
</dbReference>
<protein>
    <submittedName>
        <fullName evidence="2">Glycosyl transferase</fullName>
    </submittedName>
</protein>
<accession>H8KZS0</accession>
<dbReference type="RefSeq" id="WP_014401587.1">
    <property type="nucleotide sequence ID" value="NC_017033.1"/>
</dbReference>
<dbReference type="PANTHER" id="PTHR48090">
    <property type="entry name" value="UNDECAPRENYL-PHOSPHATE 4-DEOXY-4-FORMAMIDO-L-ARABINOSE TRANSFERASE-RELATED"/>
    <property type="match status" value="1"/>
</dbReference>
<dbReference type="SUPFAM" id="SSF53448">
    <property type="entry name" value="Nucleotide-diphospho-sugar transferases"/>
    <property type="match status" value="1"/>
</dbReference>
<dbReference type="PANTHER" id="PTHR48090:SF7">
    <property type="entry name" value="RFBJ PROTEIN"/>
    <property type="match status" value="1"/>
</dbReference>
<dbReference type="Pfam" id="PF00535">
    <property type="entry name" value="Glycos_transf_2"/>
    <property type="match status" value="1"/>
</dbReference>
<dbReference type="KEGG" id="fau:Fraau_0081"/>
<reference evidence="2" key="1">
    <citation type="submission" date="2012-02" db="EMBL/GenBank/DDBJ databases">
        <title>The complete genome of Frateuria aurantia DSM 6220.</title>
        <authorList>
            <consortium name="US DOE Joint Genome Institute (JGI-PGF)"/>
            <person name="Lucas S."/>
            <person name="Copeland A."/>
            <person name="Lapidus A."/>
            <person name="Glavina del Rio T."/>
            <person name="Dalin E."/>
            <person name="Tice H."/>
            <person name="Bruce D."/>
            <person name="Goodwin L."/>
            <person name="Pitluck S."/>
            <person name="Peters L."/>
            <person name="Ovchinnikova G."/>
            <person name="Teshima H."/>
            <person name="Kyrpides N."/>
            <person name="Mavromatis K."/>
            <person name="Ivanova N."/>
            <person name="Brettin T."/>
            <person name="Detter J.C."/>
            <person name="Han C."/>
            <person name="Larimer F."/>
            <person name="Land M."/>
            <person name="Hauser L."/>
            <person name="Markowitz V."/>
            <person name="Cheng J.-F."/>
            <person name="Hugenholtz P."/>
            <person name="Woyke T."/>
            <person name="Wu D."/>
            <person name="Brambilla E."/>
            <person name="Klenk H.-P."/>
            <person name="Eisen J.A."/>
        </authorList>
    </citation>
    <scope>NUCLEOTIDE SEQUENCE</scope>
    <source>
        <strain evidence="2">DSM 6220</strain>
    </source>
</reference>
<evidence type="ECO:0000313" key="2">
    <source>
        <dbReference type="EMBL" id="AFC84581.1"/>
    </source>
</evidence>
<keyword evidence="2" id="KW-0808">Transferase</keyword>
<organism evidence="2 3">
    <name type="scientific">Frateuria aurantia (strain ATCC 33424 / DSM 6220 / KCTC 2777 / LMG 1558 / NBRC 3245 / NCIMB 13370)</name>
    <name type="common">Acetobacter aurantius</name>
    <dbReference type="NCBI Taxonomy" id="767434"/>
    <lineage>
        <taxon>Bacteria</taxon>
        <taxon>Pseudomonadati</taxon>
        <taxon>Pseudomonadota</taxon>
        <taxon>Gammaproteobacteria</taxon>
        <taxon>Lysobacterales</taxon>
        <taxon>Rhodanobacteraceae</taxon>
        <taxon>Frateuria</taxon>
    </lineage>
</organism>
<name>H8KZS0_FRAAD</name>
<dbReference type="HOGENOM" id="CLU_033536_7_4_6"/>